<evidence type="ECO:0000313" key="4">
    <source>
        <dbReference type="Proteomes" id="UP000034841"/>
    </source>
</evidence>
<evidence type="ECO:0000313" key="3">
    <source>
        <dbReference type="EMBL" id="KKF95379.1"/>
    </source>
</evidence>
<dbReference type="InterPro" id="IPR040200">
    <property type="entry name" value="Mug57-like"/>
</dbReference>
<feature type="domain" description="FAS1" evidence="2">
    <location>
        <begin position="13"/>
        <end position="160"/>
    </location>
</feature>
<dbReference type="InterPro" id="IPR036378">
    <property type="entry name" value="FAS1_dom_sf"/>
</dbReference>
<proteinExistence type="predicted"/>
<name>A0A0F8DHF8_CERFI</name>
<dbReference type="PANTHER" id="PTHR28156">
    <property type="entry name" value="FAS1 DOMAIN-CONTAINING PROTEIN YDR262W"/>
    <property type="match status" value="1"/>
</dbReference>
<keyword evidence="1" id="KW-0732">Signal</keyword>
<dbReference type="InterPro" id="IPR000782">
    <property type="entry name" value="FAS1_domain"/>
</dbReference>
<accession>A0A0F8DHF8</accession>
<protein>
    <submittedName>
        <fullName evidence="3">FAS1 domain-containing protein</fullName>
    </submittedName>
</protein>
<keyword evidence="4" id="KW-1185">Reference proteome</keyword>
<organism evidence="3 4">
    <name type="scientific">Ceratocystis fimbriata f. sp. platani</name>
    <dbReference type="NCBI Taxonomy" id="88771"/>
    <lineage>
        <taxon>Eukaryota</taxon>
        <taxon>Fungi</taxon>
        <taxon>Dikarya</taxon>
        <taxon>Ascomycota</taxon>
        <taxon>Pezizomycotina</taxon>
        <taxon>Sordariomycetes</taxon>
        <taxon>Hypocreomycetidae</taxon>
        <taxon>Microascales</taxon>
        <taxon>Ceratocystidaceae</taxon>
        <taxon>Ceratocystis</taxon>
    </lineage>
</organism>
<dbReference type="Gene3D" id="2.30.180.10">
    <property type="entry name" value="FAS1 domain"/>
    <property type="match status" value="1"/>
</dbReference>
<dbReference type="PANTHER" id="PTHR28156:SF1">
    <property type="entry name" value="FAS1 DOMAIN-CONTAINING PROTEIN YDR262W"/>
    <property type="match status" value="1"/>
</dbReference>
<sequence>MTSRSPSPPVSGPVILSDVMGSNRTISLFTSSAREVDPVAKRLDDPKISTTVLAPLNSAISDLPHKPWENPSDYTALGANAYEGPDGRAKAKENLRRFVEAHLVPVAPWVEGDRVKTLEGTEVWWEEKDGKKTIQPDGIEVATISNKVANGEMWIIQGVRRFT</sequence>
<evidence type="ECO:0000259" key="2">
    <source>
        <dbReference type="PROSITE" id="PS50213"/>
    </source>
</evidence>
<reference evidence="3 4" key="1">
    <citation type="submission" date="2015-04" db="EMBL/GenBank/DDBJ databases">
        <title>Genome sequence of Ceratocystis platani, a major pathogen of plane trees.</title>
        <authorList>
            <person name="Belbahri L."/>
        </authorList>
    </citation>
    <scope>NUCLEOTIDE SEQUENCE [LARGE SCALE GENOMIC DNA]</scope>
    <source>
        <strain evidence="3 4">CFO</strain>
    </source>
</reference>
<dbReference type="PROSITE" id="PS50213">
    <property type="entry name" value="FAS1"/>
    <property type="match status" value="1"/>
</dbReference>
<dbReference type="SUPFAM" id="SSF82153">
    <property type="entry name" value="FAS1 domain"/>
    <property type="match status" value="1"/>
</dbReference>
<gene>
    <name evidence="3" type="ORF">CFO_g2285</name>
</gene>
<evidence type="ECO:0000256" key="1">
    <source>
        <dbReference type="ARBA" id="ARBA00022729"/>
    </source>
</evidence>
<comment type="caution">
    <text evidence="3">The sequence shown here is derived from an EMBL/GenBank/DDBJ whole genome shotgun (WGS) entry which is preliminary data.</text>
</comment>
<dbReference type="EMBL" id="LBBL01000099">
    <property type="protein sequence ID" value="KKF95379.1"/>
    <property type="molecule type" value="Genomic_DNA"/>
</dbReference>
<dbReference type="OrthoDB" id="5551751at2759"/>
<dbReference type="Proteomes" id="UP000034841">
    <property type="component" value="Unassembled WGS sequence"/>
</dbReference>
<dbReference type="AlphaFoldDB" id="A0A0F8DHF8"/>